<gene>
    <name evidence="2" type="ORF">FN976_17830</name>
</gene>
<feature type="transmembrane region" description="Helical" evidence="1">
    <location>
        <begin position="210"/>
        <end position="231"/>
    </location>
</feature>
<reference evidence="2 3" key="1">
    <citation type="submission" date="2019-07" db="EMBL/GenBank/DDBJ databases">
        <title>Caenimonas sedimenti sp. nov., isolated from activated sludge.</title>
        <authorList>
            <person name="Xu J."/>
        </authorList>
    </citation>
    <scope>NUCLEOTIDE SEQUENCE [LARGE SCALE GENOMIC DNA]</scope>
    <source>
        <strain evidence="2 3">HX-9-20</strain>
    </source>
</reference>
<keyword evidence="1" id="KW-0812">Transmembrane</keyword>
<keyword evidence="3" id="KW-1185">Reference proteome</keyword>
<keyword evidence="1" id="KW-0472">Membrane</keyword>
<dbReference type="AlphaFoldDB" id="A0A562ZMZ3"/>
<feature type="transmembrane region" description="Helical" evidence="1">
    <location>
        <begin position="12"/>
        <end position="38"/>
    </location>
</feature>
<dbReference type="InterPro" id="IPR007354">
    <property type="entry name" value="CruF-like"/>
</dbReference>
<comment type="caution">
    <text evidence="2">The sequence shown here is derived from an EMBL/GenBank/DDBJ whole genome shotgun (WGS) entry which is preliminary data.</text>
</comment>
<keyword evidence="1" id="KW-1133">Transmembrane helix</keyword>
<feature type="transmembrane region" description="Helical" evidence="1">
    <location>
        <begin position="180"/>
        <end position="198"/>
    </location>
</feature>
<sequence>MSGTAEKTVLAGGAIALILWTGVAYPPLSLALVVASLVQAGACLWSCRVLFGPRAAAIFLGLGCTLGWFAEQMGSTHGWFFGSYTYTDVLGPRLGSVPIVIPLMWFGICHIGLVLASLALWRQPAPPAGGWKTLALGVLGAALIVTAFDLGADPYFVYVLKAWIMQEKDGDWFGETVRGFEGWMIVSSVILTLFLAMARPRGASPGTATARHAALVPLLLYVFMMLFQVAFTQPVALKIIAIFAMGIPALIAAVAWTQWAGSREPAK</sequence>
<dbReference type="EMBL" id="VOBQ01000014">
    <property type="protein sequence ID" value="TWO69688.1"/>
    <property type="molecule type" value="Genomic_DNA"/>
</dbReference>
<feature type="transmembrane region" description="Helical" evidence="1">
    <location>
        <begin position="133"/>
        <end position="160"/>
    </location>
</feature>
<dbReference type="RefSeq" id="WP_145894404.1">
    <property type="nucleotide sequence ID" value="NZ_VOBQ01000014.1"/>
</dbReference>
<dbReference type="Proteomes" id="UP000318199">
    <property type="component" value="Unassembled WGS sequence"/>
</dbReference>
<evidence type="ECO:0000256" key="1">
    <source>
        <dbReference type="SAM" id="Phobius"/>
    </source>
</evidence>
<evidence type="ECO:0000313" key="3">
    <source>
        <dbReference type="Proteomes" id="UP000318199"/>
    </source>
</evidence>
<organism evidence="2 3">
    <name type="scientific">Caenimonas sedimenti</name>
    <dbReference type="NCBI Taxonomy" id="2596921"/>
    <lineage>
        <taxon>Bacteria</taxon>
        <taxon>Pseudomonadati</taxon>
        <taxon>Pseudomonadota</taxon>
        <taxon>Betaproteobacteria</taxon>
        <taxon>Burkholderiales</taxon>
        <taxon>Comamonadaceae</taxon>
        <taxon>Caenimonas</taxon>
    </lineage>
</organism>
<dbReference type="PANTHER" id="PTHR39419">
    <property type="entry name" value="SLL0814 PROTEIN"/>
    <property type="match status" value="1"/>
</dbReference>
<dbReference type="Pfam" id="PF04240">
    <property type="entry name" value="Caroten_synth"/>
    <property type="match status" value="1"/>
</dbReference>
<protein>
    <submittedName>
        <fullName evidence="2">Carotenoid biosynthesis protein</fullName>
    </submittedName>
</protein>
<dbReference type="PANTHER" id="PTHR39419:SF1">
    <property type="entry name" value="SLL0814 PROTEIN"/>
    <property type="match status" value="1"/>
</dbReference>
<feature type="transmembrane region" description="Helical" evidence="1">
    <location>
        <begin position="99"/>
        <end position="121"/>
    </location>
</feature>
<evidence type="ECO:0000313" key="2">
    <source>
        <dbReference type="EMBL" id="TWO69688.1"/>
    </source>
</evidence>
<proteinExistence type="predicted"/>
<feature type="transmembrane region" description="Helical" evidence="1">
    <location>
        <begin position="50"/>
        <end position="70"/>
    </location>
</feature>
<accession>A0A562ZMZ3</accession>
<dbReference type="OrthoDB" id="9811293at2"/>
<feature type="transmembrane region" description="Helical" evidence="1">
    <location>
        <begin position="237"/>
        <end position="257"/>
    </location>
</feature>
<name>A0A562ZMZ3_9BURK</name>